<keyword evidence="2" id="KW-1185">Reference proteome</keyword>
<sequence length="110" mass="12267">MAGLGANTGDEFLQFGICRLIGGCFFPLISSRAYISKLIVFLISFPLQRQLIFPKAFQNCRWSWVPRSANMTADALTSRDSTELCDVVWVDRPPSSLVFVLNNDGLPCPH</sequence>
<evidence type="ECO:0008006" key="3">
    <source>
        <dbReference type="Google" id="ProtNLM"/>
    </source>
</evidence>
<evidence type="ECO:0000313" key="1">
    <source>
        <dbReference type="EMBL" id="RXH96856.1"/>
    </source>
</evidence>
<proteinExistence type="predicted"/>
<reference evidence="1 2" key="1">
    <citation type="submission" date="2018-10" db="EMBL/GenBank/DDBJ databases">
        <title>A high-quality apple genome assembly.</title>
        <authorList>
            <person name="Hu J."/>
        </authorList>
    </citation>
    <scope>NUCLEOTIDE SEQUENCE [LARGE SCALE GENOMIC DNA]</scope>
    <source>
        <strain evidence="2">cv. HFTH1</strain>
        <tissue evidence="1">Young leaf</tissue>
    </source>
</reference>
<protein>
    <recommendedName>
        <fullName evidence="3">RNase H type-1 domain-containing protein</fullName>
    </recommendedName>
</protein>
<comment type="caution">
    <text evidence="1">The sequence shown here is derived from an EMBL/GenBank/DDBJ whole genome shotgun (WGS) entry which is preliminary data.</text>
</comment>
<dbReference type="Proteomes" id="UP000290289">
    <property type="component" value="Chromosome 6"/>
</dbReference>
<gene>
    <name evidence="1" type="ORF">DVH24_009698</name>
</gene>
<name>A0A498JP82_MALDO</name>
<dbReference type="EMBL" id="RDQH01000332">
    <property type="protein sequence ID" value="RXH96856.1"/>
    <property type="molecule type" value="Genomic_DNA"/>
</dbReference>
<dbReference type="AlphaFoldDB" id="A0A498JP82"/>
<evidence type="ECO:0000313" key="2">
    <source>
        <dbReference type="Proteomes" id="UP000290289"/>
    </source>
</evidence>
<accession>A0A498JP82</accession>
<organism evidence="1 2">
    <name type="scientific">Malus domestica</name>
    <name type="common">Apple</name>
    <name type="synonym">Pyrus malus</name>
    <dbReference type="NCBI Taxonomy" id="3750"/>
    <lineage>
        <taxon>Eukaryota</taxon>
        <taxon>Viridiplantae</taxon>
        <taxon>Streptophyta</taxon>
        <taxon>Embryophyta</taxon>
        <taxon>Tracheophyta</taxon>
        <taxon>Spermatophyta</taxon>
        <taxon>Magnoliopsida</taxon>
        <taxon>eudicotyledons</taxon>
        <taxon>Gunneridae</taxon>
        <taxon>Pentapetalae</taxon>
        <taxon>rosids</taxon>
        <taxon>fabids</taxon>
        <taxon>Rosales</taxon>
        <taxon>Rosaceae</taxon>
        <taxon>Amygdaloideae</taxon>
        <taxon>Maleae</taxon>
        <taxon>Malus</taxon>
    </lineage>
</organism>